<dbReference type="InterPro" id="IPR002156">
    <property type="entry name" value="RNaseH_domain"/>
</dbReference>
<feature type="domain" description="RNase H type-1" evidence="2">
    <location>
        <begin position="471"/>
        <end position="600"/>
    </location>
</feature>
<dbReference type="GO" id="GO:0004523">
    <property type="term" value="F:RNA-DNA hybrid ribonuclease activity"/>
    <property type="evidence" value="ECO:0007669"/>
    <property type="project" value="InterPro"/>
</dbReference>
<dbReference type="Pfam" id="PF13456">
    <property type="entry name" value="RVT_3"/>
    <property type="match status" value="1"/>
</dbReference>
<proteinExistence type="predicted"/>
<evidence type="ECO:0000259" key="1">
    <source>
        <dbReference type="PROSITE" id="PS50878"/>
    </source>
</evidence>
<dbReference type="PROSITE" id="PS50878">
    <property type="entry name" value="RT_POL"/>
    <property type="match status" value="1"/>
</dbReference>
<dbReference type="AlphaFoldDB" id="A0AAD4ZDM7"/>
<protein>
    <submittedName>
        <fullName evidence="3">Uncharacterized protein</fullName>
    </submittedName>
</protein>
<dbReference type="GO" id="GO:0003676">
    <property type="term" value="F:nucleic acid binding"/>
    <property type="evidence" value="ECO:0007669"/>
    <property type="project" value="InterPro"/>
</dbReference>
<dbReference type="InterPro" id="IPR043128">
    <property type="entry name" value="Rev_trsase/Diguanyl_cyclase"/>
</dbReference>
<dbReference type="CDD" id="cd01647">
    <property type="entry name" value="RT_LTR"/>
    <property type="match status" value="1"/>
</dbReference>
<dbReference type="InterPro" id="IPR041588">
    <property type="entry name" value="Integrase_H2C2"/>
</dbReference>
<feature type="domain" description="Reverse transcriptase" evidence="1">
    <location>
        <begin position="46"/>
        <end position="225"/>
    </location>
</feature>
<dbReference type="Proteomes" id="UP001054821">
    <property type="component" value="Chromosome 2"/>
</dbReference>
<dbReference type="Pfam" id="PF00078">
    <property type="entry name" value="RVT_1"/>
    <property type="match status" value="1"/>
</dbReference>
<dbReference type="PANTHER" id="PTHR48475">
    <property type="entry name" value="RIBONUCLEASE H"/>
    <property type="match status" value="1"/>
</dbReference>
<dbReference type="CDD" id="cd09279">
    <property type="entry name" value="RNase_HI_like"/>
    <property type="match status" value="1"/>
</dbReference>
<dbReference type="InterPro" id="IPR000477">
    <property type="entry name" value="RT_dom"/>
</dbReference>
<dbReference type="Pfam" id="PF17919">
    <property type="entry name" value="RT_RNaseH_2"/>
    <property type="match status" value="1"/>
</dbReference>
<dbReference type="Gene3D" id="1.10.340.70">
    <property type="match status" value="1"/>
</dbReference>
<dbReference type="InterPro" id="IPR036397">
    <property type="entry name" value="RNaseH_sf"/>
</dbReference>
<dbReference type="InterPro" id="IPR041577">
    <property type="entry name" value="RT_RNaseH_2"/>
</dbReference>
<dbReference type="PANTHER" id="PTHR48475:SF2">
    <property type="entry name" value="RIBONUCLEASE H"/>
    <property type="match status" value="1"/>
</dbReference>
<dbReference type="PROSITE" id="PS50879">
    <property type="entry name" value="RNASE_H_1"/>
    <property type="match status" value="1"/>
</dbReference>
<organism evidence="3 4">
    <name type="scientific">Prunus dulcis</name>
    <name type="common">Almond</name>
    <name type="synonym">Amygdalus dulcis</name>
    <dbReference type="NCBI Taxonomy" id="3755"/>
    <lineage>
        <taxon>Eukaryota</taxon>
        <taxon>Viridiplantae</taxon>
        <taxon>Streptophyta</taxon>
        <taxon>Embryophyta</taxon>
        <taxon>Tracheophyta</taxon>
        <taxon>Spermatophyta</taxon>
        <taxon>Magnoliopsida</taxon>
        <taxon>eudicotyledons</taxon>
        <taxon>Gunneridae</taxon>
        <taxon>Pentapetalae</taxon>
        <taxon>rosids</taxon>
        <taxon>fabids</taxon>
        <taxon>Rosales</taxon>
        <taxon>Rosaceae</taxon>
        <taxon>Amygdaloideae</taxon>
        <taxon>Amygdaleae</taxon>
        <taxon>Prunus</taxon>
    </lineage>
</organism>
<evidence type="ECO:0000259" key="2">
    <source>
        <dbReference type="PROSITE" id="PS50879"/>
    </source>
</evidence>
<dbReference type="InterPro" id="IPR012337">
    <property type="entry name" value="RNaseH-like_sf"/>
</dbReference>
<comment type="caution">
    <text evidence="3">The sequence shown here is derived from an EMBL/GenBank/DDBJ whole genome shotgun (WGS) entry which is preliminary data.</text>
</comment>
<sequence>MPGISPNVISHRLSVNPAVRPVRQKRRAYDPERYEAMKAEVDRLSSIRFIREVDYPTWLANVVMVRKPRKGWRMCVDYTNLNRACPKDSFPLPRIDQLVDATAGHALLSFMDAYSGYNQIFMHPEDQAHTSFITDRGLYCYKVMPFGLKNARATYQRLVNHLFAPLIGNTMEVYVDDMLVKSRTADQHIPNLSAMFTILKQYKIRLNPTKCAFGVASGKFLGFMISQRGIEANPEKIQAILDMTIPKTVKDIQSLTGRVAALTRFISKATDRCAPFFKALKGTKRNITWTAECERAFSELKEYMGRAPLLSTPEHGDILVVYLSVSASAVSSVLIRSKDNAEHPVHYVSKALQDAEVRNPDIEKLAFALVVSARRLRPYFQAHTIHVLTNQPLRQVLQKPETSGRLVKWAIELGEFDIHYKPRPAMRGQAVADFLSEFTEPQASAATQLITEPNPSPSQDQTPTTNTLDLTQPLWTLFVDGSSNAQGCGAGLVLVSPDKVALEYALRFNFQASNNEAEYEALLAGLRLAKEMDARQIQIFSNSQLVVHQVNQDFTAKDASMTAYLQHARHLLATFHAHSIRQVPRSEDSHADALARLASALEQGTALHGWTPSSSSCRTKHYRLTQPRRDAFAIALPITWSLTAPYISGASASLTFRCLTPEEGHSVLREIHEGICGNHSGARSLAHKAIRQGYFWPSLHTDAQTFTQKCDKCLRFANIPQLPAEPLTAMVSPWPFAQWGLDLIGPMPEGKGQVKYAVVAVDYFTKWAEAEALATITAARIESFVWQNIPILNPMARSKP</sequence>
<dbReference type="SUPFAM" id="SSF53098">
    <property type="entry name" value="Ribonuclease H-like"/>
    <property type="match status" value="2"/>
</dbReference>
<gene>
    <name evidence="3" type="ORF">L3X38_010768</name>
</gene>
<keyword evidence="4" id="KW-1185">Reference proteome</keyword>
<reference evidence="3 4" key="1">
    <citation type="journal article" date="2022" name="G3 (Bethesda)">
        <title>Whole-genome sequence and methylome profiling of the almond [Prunus dulcis (Mill.) D.A. Webb] cultivar 'Nonpareil'.</title>
        <authorList>
            <person name="D'Amico-Willman K.M."/>
            <person name="Ouma W.Z."/>
            <person name="Meulia T."/>
            <person name="Sideli G.M."/>
            <person name="Gradziel T.M."/>
            <person name="Fresnedo-Ramirez J."/>
        </authorList>
    </citation>
    <scope>NUCLEOTIDE SEQUENCE [LARGE SCALE GENOMIC DNA]</scope>
    <source>
        <strain evidence="3">Clone GOH B32 T37-40</strain>
    </source>
</reference>
<dbReference type="Pfam" id="PF17921">
    <property type="entry name" value="Integrase_H2C2"/>
    <property type="match status" value="1"/>
</dbReference>
<dbReference type="Gene3D" id="3.30.420.10">
    <property type="entry name" value="Ribonuclease H-like superfamily/Ribonuclease H"/>
    <property type="match status" value="2"/>
</dbReference>
<dbReference type="Gene3D" id="3.30.70.270">
    <property type="match status" value="2"/>
</dbReference>
<accession>A0AAD4ZDM7</accession>
<evidence type="ECO:0000313" key="3">
    <source>
        <dbReference type="EMBL" id="KAI5342892.1"/>
    </source>
</evidence>
<evidence type="ECO:0000313" key="4">
    <source>
        <dbReference type="Proteomes" id="UP001054821"/>
    </source>
</evidence>
<dbReference type="InterPro" id="IPR043502">
    <property type="entry name" value="DNA/RNA_pol_sf"/>
</dbReference>
<name>A0AAD4ZDM7_PRUDU</name>
<dbReference type="EMBL" id="JAJFAZ020000002">
    <property type="protein sequence ID" value="KAI5342892.1"/>
    <property type="molecule type" value="Genomic_DNA"/>
</dbReference>
<dbReference type="Gene3D" id="3.10.10.10">
    <property type="entry name" value="HIV Type 1 Reverse Transcriptase, subunit A, domain 1"/>
    <property type="match status" value="1"/>
</dbReference>
<dbReference type="SUPFAM" id="SSF56672">
    <property type="entry name" value="DNA/RNA polymerases"/>
    <property type="match status" value="1"/>
</dbReference>